<evidence type="ECO:0000313" key="6">
    <source>
        <dbReference type="EMBL" id="CAE0251896.1"/>
    </source>
</evidence>
<dbReference type="AlphaFoldDB" id="A0A7S3DAN6"/>
<dbReference type="GO" id="GO:0005524">
    <property type="term" value="F:ATP binding"/>
    <property type="evidence" value="ECO:0007669"/>
    <property type="project" value="UniProtKB-KW"/>
</dbReference>
<keyword evidence="3" id="KW-0418">Kinase</keyword>
<dbReference type="PANTHER" id="PTHR43289">
    <property type="entry name" value="MITOGEN-ACTIVATED PROTEIN KINASE KINASE KINASE 20-RELATED"/>
    <property type="match status" value="1"/>
</dbReference>
<dbReference type="EMBL" id="HBIB01021720">
    <property type="protein sequence ID" value="CAE0251897.1"/>
    <property type="molecule type" value="Transcribed_RNA"/>
</dbReference>
<dbReference type="Pfam" id="PF00069">
    <property type="entry name" value="Pkinase"/>
    <property type="match status" value="1"/>
</dbReference>
<sequence>MAAIEGDIADFGEELNEIRNFRIKLEADDGTGKYSKYLVRVNASTVAQIEDAIARTTGLELPLQLDFLDEEDEEFFTLTDHDLKYLPCKPSIRASSRAGEVDLVEASRSGVDIPTPPASPADVMGGIVPGVVVCGRYRLQKELHRGALSTVHEAIDEKTSSEVVLKNQFVTHIAKDAKAVDYFIRESQVLANIESSHCVRLYDFGDLLLNGGDVAGACFSVMEKVSGPSLWELITLKRRTILERLKADPSVGDNILEHFRPLPQEWFSPQEIIAMSLSILEALSDVHQRGIVHRDLKPSTIMFPSFDAEPEKLLKHTAAHLTEEDEVLYLRYRYVAMLVGFSIMKTYGSSNPPTSAIERVMVENDPDYCAEELLLDKAATTLSDQYATGVILYELVTGTPWFVPELSKEMKARPQDDPVKRIELRSVHTLPRGFLLVIARAISLDSQKRYGSVSQMLTDARIALKEAARSLEMGHAAMVRAAQVLKIGK</sequence>
<dbReference type="Gene3D" id="3.30.200.20">
    <property type="entry name" value="Phosphorylase Kinase, domain 1"/>
    <property type="match status" value="1"/>
</dbReference>
<name>A0A7S3DAN6_9EUKA</name>
<organism evidence="6">
    <name type="scientific">Palpitomonas bilix</name>
    <dbReference type="NCBI Taxonomy" id="652834"/>
    <lineage>
        <taxon>Eukaryota</taxon>
        <taxon>Eukaryota incertae sedis</taxon>
    </lineage>
</organism>
<keyword evidence="2" id="KW-0547">Nucleotide-binding</keyword>
<reference evidence="6" key="1">
    <citation type="submission" date="2021-01" db="EMBL/GenBank/DDBJ databases">
        <authorList>
            <person name="Corre E."/>
            <person name="Pelletier E."/>
            <person name="Niang G."/>
            <person name="Scheremetjew M."/>
            <person name="Finn R."/>
            <person name="Kale V."/>
            <person name="Holt S."/>
            <person name="Cochrane G."/>
            <person name="Meng A."/>
            <person name="Brown T."/>
            <person name="Cohen L."/>
        </authorList>
    </citation>
    <scope>NUCLEOTIDE SEQUENCE</scope>
    <source>
        <strain evidence="6">NIES-2562</strain>
    </source>
</reference>
<keyword evidence="1" id="KW-0808">Transferase</keyword>
<protein>
    <recommendedName>
        <fullName evidence="5">Protein kinase domain-containing protein</fullName>
    </recommendedName>
</protein>
<dbReference type="PROSITE" id="PS50011">
    <property type="entry name" value="PROTEIN_KINASE_DOM"/>
    <property type="match status" value="1"/>
</dbReference>
<evidence type="ECO:0000313" key="7">
    <source>
        <dbReference type="EMBL" id="CAE0251897.1"/>
    </source>
</evidence>
<evidence type="ECO:0000256" key="4">
    <source>
        <dbReference type="ARBA" id="ARBA00022840"/>
    </source>
</evidence>
<accession>A0A7S3DAN6</accession>
<dbReference type="InterPro" id="IPR000719">
    <property type="entry name" value="Prot_kinase_dom"/>
</dbReference>
<dbReference type="SMART" id="SM00220">
    <property type="entry name" value="S_TKc"/>
    <property type="match status" value="1"/>
</dbReference>
<evidence type="ECO:0000256" key="3">
    <source>
        <dbReference type="ARBA" id="ARBA00022777"/>
    </source>
</evidence>
<gene>
    <name evidence="6" type="ORF">PBIL07802_LOCUS14122</name>
    <name evidence="7" type="ORF">PBIL07802_LOCUS14123</name>
</gene>
<dbReference type="SUPFAM" id="SSF56112">
    <property type="entry name" value="Protein kinase-like (PK-like)"/>
    <property type="match status" value="1"/>
</dbReference>
<dbReference type="CDD" id="cd14014">
    <property type="entry name" value="STKc_PknB_like"/>
    <property type="match status" value="1"/>
</dbReference>
<evidence type="ECO:0000256" key="1">
    <source>
        <dbReference type="ARBA" id="ARBA00022679"/>
    </source>
</evidence>
<evidence type="ECO:0000259" key="5">
    <source>
        <dbReference type="PROSITE" id="PS50011"/>
    </source>
</evidence>
<proteinExistence type="predicted"/>
<dbReference type="PANTHER" id="PTHR43289:SF6">
    <property type="entry name" value="SERINE_THREONINE-PROTEIN KINASE NEKL-3"/>
    <property type="match status" value="1"/>
</dbReference>
<dbReference type="GO" id="GO:0004674">
    <property type="term" value="F:protein serine/threonine kinase activity"/>
    <property type="evidence" value="ECO:0007669"/>
    <property type="project" value="TreeGrafter"/>
</dbReference>
<dbReference type="InterPro" id="IPR011009">
    <property type="entry name" value="Kinase-like_dom_sf"/>
</dbReference>
<dbReference type="EMBL" id="HBIB01021719">
    <property type="protein sequence ID" value="CAE0251896.1"/>
    <property type="molecule type" value="Transcribed_RNA"/>
</dbReference>
<evidence type="ECO:0000256" key="2">
    <source>
        <dbReference type="ARBA" id="ARBA00022741"/>
    </source>
</evidence>
<dbReference type="Gene3D" id="1.10.510.10">
    <property type="entry name" value="Transferase(Phosphotransferase) domain 1"/>
    <property type="match status" value="1"/>
</dbReference>
<feature type="domain" description="Protein kinase" evidence="5">
    <location>
        <begin position="137"/>
        <end position="462"/>
    </location>
</feature>
<keyword evidence="4" id="KW-0067">ATP-binding</keyword>